<reference evidence="3 4" key="1">
    <citation type="submission" date="2019-09" db="EMBL/GenBank/DDBJ databases">
        <title>Hybrid Assembly of the complete Genome of the Deep-Sea Bacterium Moritella marina from long Nanopore and Illumina reads.</title>
        <authorList>
            <person name="Magin S."/>
            <person name="Georgoulis A."/>
            <person name="Papadimitriou K."/>
            <person name="Iliakis G."/>
            <person name="Vorgias C.E."/>
        </authorList>
    </citation>
    <scope>NUCLEOTIDE SEQUENCE [LARGE SCALE GENOMIC DNA]</scope>
    <source>
        <strain evidence="3 4">MP-1</strain>
    </source>
</reference>
<keyword evidence="2" id="KW-0732">Signal</keyword>
<evidence type="ECO:0000313" key="3">
    <source>
        <dbReference type="EMBL" id="QFI37103.1"/>
    </source>
</evidence>
<keyword evidence="1" id="KW-0175">Coiled coil</keyword>
<keyword evidence="4" id="KW-1185">Reference proteome</keyword>
<dbReference type="KEGG" id="mmaa:FR932_04295"/>
<dbReference type="AlphaFoldDB" id="A0A5J6WGF8"/>
<evidence type="ECO:0000256" key="1">
    <source>
        <dbReference type="SAM" id="Coils"/>
    </source>
</evidence>
<dbReference type="RefSeq" id="WP_019439282.1">
    <property type="nucleotide sequence ID" value="NZ_ALOE01000001.1"/>
</dbReference>
<accession>A0A5J6WGF8</accession>
<protein>
    <submittedName>
        <fullName evidence="3">DUF3450 domain-containing protein</fullName>
    </submittedName>
</protein>
<dbReference type="EMBL" id="CP044399">
    <property type="protein sequence ID" value="QFI37103.1"/>
    <property type="molecule type" value="Genomic_DNA"/>
</dbReference>
<feature type="coiled-coil region" evidence="1">
    <location>
        <begin position="53"/>
        <end position="108"/>
    </location>
</feature>
<dbReference type="OrthoDB" id="5880116at2"/>
<dbReference type="InterPro" id="IPR016866">
    <property type="entry name" value="UCP028069"/>
</dbReference>
<evidence type="ECO:0000256" key="2">
    <source>
        <dbReference type="SAM" id="SignalP"/>
    </source>
</evidence>
<evidence type="ECO:0000313" key="4">
    <source>
        <dbReference type="Proteomes" id="UP000327424"/>
    </source>
</evidence>
<feature type="signal peptide" evidence="2">
    <location>
        <begin position="1"/>
        <end position="26"/>
    </location>
</feature>
<proteinExistence type="predicted"/>
<dbReference type="Pfam" id="PF11932">
    <property type="entry name" value="DUF3450"/>
    <property type="match status" value="1"/>
</dbReference>
<sequence>MLKNKSYSLVLVAALSSATFSPLVSASSAQAIDSAQALTQKMNKTAAHSQHNIDNSADRTLSMQAEIERLQEEVDNLAVYRDHLAKLVNNQNQELDSLEEQLQGIKSTRQGIVPLMYKMLAGLDDIINTGKPIKKEQRLARLAKLNTMMGQADVSDAEKYRRILEAYQIEIDYGTKLGVYQSDITLASIGQPITVDLLHLGRIAFVARSLDSQSYWQWRDDRQEWVTITEQTDAIDKAFKMANKQIAPSLISLPVTTAQRVGNTQ</sequence>
<name>A0A5J6WGF8_MORMI</name>
<dbReference type="PIRSF" id="PIRSF028069">
    <property type="entry name" value="UCP028069"/>
    <property type="match status" value="1"/>
</dbReference>
<feature type="chain" id="PRO_5023915176" evidence="2">
    <location>
        <begin position="27"/>
        <end position="265"/>
    </location>
</feature>
<gene>
    <name evidence="3" type="ORF">FR932_04295</name>
</gene>
<organism evidence="3 4">
    <name type="scientific">Moritella marina ATCC 15381</name>
    <dbReference type="NCBI Taxonomy" id="1202962"/>
    <lineage>
        <taxon>Bacteria</taxon>
        <taxon>Pseudomonadati</taxon>
        <taxon>Pseudomonadota</taxon>
        <taxon>Gammaproteobacteria</taxon>
        <taxon>Alteromonadales</taxon>
        <taxon>Moritellaceae</taxon>
        <taxon>Moritella</taxon>
    </lineage>
</organism>
<dbReference type="Proteomes" id="UP000327424">
    <property type="component" value="Chromosome"/>
</dbReference>